<keyword evidence="6" id="KW-1185">Reference proteome</keyword>
<dbReference type="SUPFAM" id="SSF51621">
    <property type="entry name" value="Phosphoenolpyruvate/pyruvate domain"/>
    <property type="match status" value="1"/>
</dbReference>
<protein>
    <submittedName>
        <fullName evidence="5">2-keto-3-deoxy-L-rhamnonate aldolase RhmA</fullName>
    </submittedName>
</protein>
<evidence type="ECO:0000256" key="1">
    <source>
        <dbReference type="ARBA" id="ARBA00005568"/>
    </source>
</evidence>
<evidence type="ECO:0000256" key="3">
    <source>
        <dbReference type="ARBA" id="ARBA00023239"/>
    </source>
</evidence>
<keyword evidence="2" id="KW-0479">Metal-binding</keyword>
<dbReference type="Pfam" id="PF03328">
    <property type="entry name" value="HpcH_HpaI"/>
    <property type="match status" value="1"/>
</dbReference>
<dbReference type="EMBL" id="JBEPSH010000003">
    <property type="protein sequence ID" value="MET4576832.1"/>
    <property type="molecule type" value="Genomic_DNA"/>
</dbReference>
<comment type="similarity">
    <text evidence="1">Belongs to the HpcH/HpaI aldolase family.</text>
</comment>
<dbReference type="InterPro" id="IPR040442">
    <property type="entry name" value="Pyrv_kinase-like_dom_sf"/>
</dbReference>
<name>A0ABV2Q7D9_9BURK</name>
<evidence type="ECO:0000313" key="6">
    <source>
        <dbReference type="Proteomes" id="UP001549320"/>
    </source>
</evidence>
<dbReference type="Gene3D" id="3.20.20.60">
    <property type="entry name" value="Phosphoenolpyruvate-binding domains"/>
    <property type="match status" value="1"/>
</dbReference>
<dbReference type="InterPro" id="IPR050251">
    <property type="entry name" value="HpcH-HpaI_aldolase"/>
</dbReference>
<evidence type="ECO:0000259" key="4">
    <source>
        <dbReference type="Pfam" id="PF03328"/>
    </source>
</evidence>
<accession>A0ABV2Q7D9</accession>
<dbReference type="PANTHER" id="PTHR30502:SF0">
    <property type="entry name" value="PHOSPHOENOLPYRUVATE CARBOXYLASE FAMILY PROTEIN"/>
    <property type="match status" value="1"/>
</dbReference>
<dbReference type="InterPro" id="IPR015813">
    <property type="entry name" value="Pyrv/PenolPyrv_kinase-like_dom"/>
</dbReference>
<gene>
    <name evidence="5" type="ORF">ABIE13_001941</name>
</gene>
<evidence type="ECO:0000256" key="2">
    <source>
        <dbReference type="ARBA" id="ARBA00022723"/>
    </source>
</evidence>
<dbReference type="PANTHER" id="PTHR30502">
    <property type="entry name" value="2-KETO-3-DEOXY-L-RHAMNONATE ALDOLASE"/>
    <property type="match status" value="1"/>
</dbReference>
<dbReference type="InterPro" id="IPR005000">
    <property type="entry name" value="Aldolase/citrate-lyase_domain"/>
</dbReference>
<dbReference type="Proteomes" id="UP001549320">
    <property type="component" value="Unassembled WGS sequence"/>
</dbReference>
<feature type="domain" description="HpcH/HpaI aldolase/citrate lyase" evidence="4">
    <location>
        <begin position="9"/>
        <end position="232"/>
    </location>
</feature>
<proteinExistence type="inferred from homology"/>
<organism evidence="5 6">
    <name type="scientific">Ottowia thiooxydans</name>
    <dbReference type="NCBI Taxonomy" id="219182"/>
    <lineage>
        <taxon>Bacteria</taxon>
        <taxon>Pseudomonadati</taxon>
        <taxon>Pseudomonadota</taxon>
        <taxon>Betaproteobacteria</taxon>
        <taxon>Burkholderiales</taxon>
        <taxon>Comamonadaceae</taxon>
        <taxon>Ottowia</taxon>
    </lineage>
</organism>
<reference evidence="5 6" key="1">
    <citation type="submission" date="2024-06" db="EMBL/GenBank/DDBJ databases">
        <title>Sorghum-associated microbial communities from plants grown in Nebraska, USA.</title>
        <authorList>
            <person name="Schachtman D."/>
        </authorList>
    </citation>
    <scope>NUCLEOTIDE SEQUENCE [LARGE SCALE GENOMIC DNA]</scope>
    <source>
        <strain evidence="5 6">2709</strain>
    </source>
</reference>
<evidence type="ECO:0000313" key="5">
    <source>
        <dbReference type="EMBL" id="MET4576832.1"/>
    </source>
</evidence>
<keyword evidence="3" id="KW-0456">Lyase</keyword>
<comment type="caution">
    <text evidence="5">The sequence shown here is derived from an EMBL/GenBank/DDBJ whole genome shotgun (WGS) entry which is preliminary data.</text>
</comment>
<sequence>MNMSNSFKLGTFVKTASPHVIEVLGTTRLDFVCIDAEHAPMDRAVLDIMVMAARTTRLQAFVRIPEINPAVVLSTLDIGATGLLVPHVDSADQAAEVVAMARYKGGLRGFSSSPRFAGYGSLGMKEALRAGDEAQIICQIESEEALKSAAAIAAVPGVAGLFVGRADLALSMGLDNPRDERVTQATLDILRAARQAGKIAGVHVGNNAERDQFAAEGADWFIVSSDQTLLRQAAQGIAHVD</sequence>